<comment type="caution">
    <text evidence="7">The sequence shown here is derived from an EMBL/GenBank/DDBJ whole genome shotgun (WGS) entry which is preliminary data.</text>
</comment>
<evidence type="ECO:0000256" key="2">
    <source>
        <dbReference type="ARBA" id="ARBA00010488"/>
    </source>
</evidence>
<comment type="similarity">
    <text evidence="2">Belongs to the CDP-glycerol glycerophosphotransferase family.</text>
</comment>
<dbReference type="GO" id="GO:0047355">
    <property type="term" value="F:CDP-glycerol glycerophosphotransferase activity"/>
    <property type="evidence" value="ECO:0007669"/>
    <property type="project" value="InterPro"/>
</dbReference>
<dbReference type="EMBL" id="SMAL01000007">
    <property type="protein sequence ID" value="TCT14032.1"/>
    <property type="molecule type" value="Genomic_DNA"/>
</dbReference>
<reference evidence="7 8" key="1">
    <citation type="submission" date="2019-03" db="EMBL/GenBank/DDBJ databases">
        <title>Genomic Encyclopedia of Type Strains, Phase IV (KMG-IV): sequencing the most valuable type-strain genomes for metagenomic binning, comparative biology and taxonomic classification.</title>
        <authorList>
            <person name="Goeker M."/>
        </authorList>
    </citation>
    <scope>NUCLEOTIDE SEQUENCE [LARGE SCALE GENOMIC DNA]</scope>
    <source>
        <strain evidence="7 8">DSM 24629</strain>
    </source>
</reference>
<dbReference type="OrthoDB" id="9807097at2"/>
<evidence type="ECO:0000256" key="1">
    <source>
        <dbReference type="ARBA" id="ARBA00004202"/>
    </source>
</evidence>
<dbReference type="Proteomes" id="UP000294902">
    <property type="component" value="Unassembled WGS sequence"/>
</dbReference>
<keyword evidence="6" id="KW-0472">Membrane</keyword>
<dbReference type="GO" id="GO:0005886">
    <property type="term" value="C:plasma membrane"/>
    <property type="evidence" value="ECO:0007669"/>
    <property type="project" value="UniProtKB-SubCell"/>
</dbReference>
<keyword evidence="5" id="KW-0777">Teichoic acid biosynthesis</keyword>
<protein>
    <submittedName>
        <fullName evidence="7">CDP-glycerol glycerophosphotransferase (TagB/SpsB family)</fullName>
    </submittedName>
</protein>
<accession>A0A4R3MN45</accession>
<dbReference type="PANTHER" id="PTHR37316">
    <property type="entry name" value="TEICHOIC ACID GLYCEROL-PHOSPHATE PRIMASE"/>
    <property type="match status" value="1"/>
</dbReference>
<evidence type="ECO:0000313" key="8">
    <source>
        <dbReference type="Proteomes" id="UP000294902"/>
    </source>
</evidence>
<keyword evidence="8" id="KW-1185">Reference proteome</keyword>
<evidence type="ECO:0000256" key="4">
    <source>
        <dbReference type="ARBA" id="ARBA00022679"/>
    </source>
</evidence>
<name>A0A4R3MN45_9FIRM</name>
<dbReference type="AlphaFoldDB" id="A0A4R3MN45"/>
<keyword evidence="3" id="KW-1003">Cell membrane</keyword>
<proteinExistence type="inferred from homology"/>
<dbReference type="InterPro" id="IPR043149">
    <property type="entry name" value="TagF_N"/>
</dbReference>
<dbReference type="Pfam" id="PF04464">
    <property type="entry name" value="Glyphos_transf"/>
    <property type="match status" value="1"/>
</dbReference>
<evidence type="ECO:0000313" key="7">
    <source>
        <dbReference type="EMBL" id="TCT14032.1"/>
    </source>
</evidence>
<dbReference type="Gene3D" id="3.40.50.720">
    <property type="entry name" value="NAD(P)-binding Rossmann-like Domain"/>
    <property type="match status" value="1"/>
</dbReference>
<organism evidence="7 8">
    <name type="scientific">Natranaerovirga pectinivora</name>
    <dbReference type="NCBI Taxonomy" id="682400"/>
    <lineage>
        <taxon>Bacteria</taxon>
        <taxon>Bacillati</taxon>
        <taxon>Bacillota</taxon>
        <taxon>Clostridia</taxon>
        <taxon>Lachnospirales</taxon>
        <taxon>Natranaerovirgaceae</taxon>
        <taxon>Natranaerovirga</taxon>
    </lineage>
</organism>
<evidence type="ECO:0000256" key="6">
    <source>
        <dbReference type="ARBA" id="ARBA00023136"/>
    </source>
</evidence>
<evidence type="ECO:0000256" key="5">
    <source>
        <dbReference type="ARBA" id="ARBA00022944"/>
    </source>
</evidence>
<sequence length="460" mass="53868">MNKIVLFGASRLGEIAYQYLTKNHKIIAYVDNDETKLGKTMNNVKIYNTEILSHIEGYIIICSMYDLEIVTQLIGLGVTRFGVFEVNQSNYEVMHYDYSDIDDFSVKPNKICLIIENNSGSNTYALLKRVDEIICEKYNVTSIYKYLKNSNYYFDILTSKLILYTHDTRCNENQINIQMWHGFPLKGLSYMSKYNHQNREANHIAWSRLDYIVSYSQTYSTLMNACYGVDGEKYKVLGMPRNDLLFCTNSKKRLEEVYNITLNNKKVIFYIPTFRNTVFGEKNGGFIKSCLTDDELIELNTYLEENNTIMVYKMHPQEEKELITLKNILNLTESMLVDFSLDLYELLGSADVLITDYSSVYFDFLLLDKPIIFYIFDYKTYEASRGFLLHPFDFWAPGAKAYDFKSLLIAINNGLYGDEYKLKRDLICNIVHTYKDNQSCDRVWSFVDEILNKNNFMIRK</sequence>
<dbReference type="InterPro" id="IPR043148">
    <property type="entry name" value="TagF_C"/>
</dbReference>
<dbReference type="PANTHER" id="PTHR37316:SF3">
    <property type="entry name" value="TEICHOIC ACID GLYCEROL-PHOSPHATE TRANSFERASE"/>
    <property type="match status" value="1"/>
</dbReference>
<dbReference type="InterPro" id="IPR007554">
    <property type="entry name" value="Glycerophosphate_synth"/>
</dbReference>
<dbReference type="RefSeq" id="WP_132252951.1">
    <property type="nucleotide sequence ID" value="NZ_SMAL01000007.1"/>
</dbReference>
<dbReference type="SUPFAM" id="SSF53756">
    <property type="entry name" value="UDP-Glycosyltransferase/glycogen phosphorylase"/>
    <property type="match status" value="1"/>
</dbReference>
<keyword evidence="4 7" id="KW-0808">Transferase</keyword>
<dbReference type="GO" id="GO:0019350">
    <property type="term" value="P:teichoic acid biosynthetic process"/>
    <property type="evidence" value="ECO:0007669"/>
    <property type="project" value="UniProtKB-KW"/>
</dbReference>
<dbReference type="InterPro" id="IPR051612">
    <property type="entry name" value="Teichoic_Acid_Biosynth"/>
</dbReference>
<dbReference type="Gene3D" id="3.40.50.11820">
    <property type="match status" value="1"/>
</dbReference>
<dbReference type="Gene3D" id="3.40.50.12580">
    <property type="match status" value="1"/>
</dbReference>
<evidence type="ECO:0000256" key="3">
    <source>
        <dbReference type="ARBA" id="ARBA00022475"/>
    </source>
</evidence>
<gene>
    <name evidence="7" type="ORF">EDC18_107101</name>
</gene>
<comment type="subcellular location">
    <subcellularLocation>
        <location evidence="1">Cell membrane</location>
        <topology evidence="1">Peripheral membrane protein</topology>
    </subcellularLocation>
</comment>